<organism evidence="1 2">
    <name type="scientific">Collybia nuda</name>
    <dbReference type="NCBI Taxonomy" id="64659"/>
    <lineage>
        <taxon>Eukaryota</taxon>
        <taxon>Fungi</taxon>
        <taxon>Dikarya</taxon>
        <taxon>Basidiomycota</taxon>
        <taxon>Agaricomycotina</taxon>
        <taxon>Agaricomycetes</taxon>
        <taxon>Agaricomycetidae</taxon>
        <taxon>Agaricales</taxon>
        <taxon>Tricholomatineae</taxon>
        <taxon>Clitocybaceae</taxon>
        <taxon>Collybia</taxon>
    </lineage>
</organism>
<evidence type="ECO:0000313" key="1">
    <source>
        <dbReference type="EMBL" id="KAF9465741.1"/>
    </source>
</evidence>
<comment type="caution">
    <text evidence="1">The sequence shown here is derived from an EMBL/GenBank/DDBJ whole genome shotgun (WGS) entry which is preliminary data.</text>
</comment>
<reference evidence="1" key="1">
    <citation type="submission" date="2020-11" db="EMBL/GenBank/DDBJ databases">
        <authorList>
            <consortium name="DOE Joint Genome Institute"/>
            <person name="Ahrendt S."/>
            <person name="Riley R."/>
            <person name="Andreopoulos W."/>
            <person name="Labutti K."/>
            <person name="Pangilinan J."/>
            <person name="Ruiz-Duenas F.J."/>
            <person name="Barrasa J.M."/>
            <person name="Sanchez-Garcia M."/>
            <person name="Camarero S."/>
            <person name="Miyauchi S."/>
            <person name="Serrano A."/>
            <person name="Linde D."/>
            <person name="Babiker R."/>
            <person name="Drula E."/>
            <person name="Ayuso-Fernandez I."/>
            <person name="Pacheco R."/>
            <person name="Padilla G."/>
            <person name="Ferreira P."/>
            <person name="Barriuso J."/>
            <person name="Kellner H."/>
            <person name="Castanera R."/>
            <person name="Alfaro M."/>
            <person name="Ramirez L."/>
            <person name="Pisabarro A.G."/>
            <person name="Kuo A."/>
            <person name="Tritt A."/>
            <person name="Lipzen A."/>
            <person name="He G."/>
            <person name="Yan M."/>
            <person name="Ng V."/>
            <person name="Cullen D."/>
            <person name="Martin F."/>
            <person name="Rosso M.-N."/>
            <person name="Henrissat B."/>
            <person name="Hibbett D."/>
            <person name="Martinez A.T."/>
            <person name="Grigoriev I.V."/>
        </authorList>
    </citation>
    <scope>NUCLEOTIDE SEQUENCE</scope>
    <source>
        <strain evidence="1">CBS 247.69</strain>
    </source>
</reference>
<evidence type="ECO:0000313" key="2">
    <source>
        <dbReference type="Proteomes" id="UP000807353"/>
    </source>
</evidence>
<dbReference type="Gene3D" id="3.40.50.300">
    <property type="entry name" value="P-loop containing nucleotide triphosphate hydrolases"/>
    <property type="match status" value="1"/>
</dbReference>
<gene>
    <name evidence="1" type="ORF">BDZ94DRAFT_1306801</name>
</gene>
<sequence>MSNILQPQAAPSPDTKEAEARYAELKKKAGRFRVLIIGGANAGKTTILKKICNTTENPEIYNKWGRKIKSNLEPTGLRGNHTIENEMVFRSNPTFIFHDSCGFEAGGVDEFVKVKKFVSDRGEKESFGDQIHVIWYCIAMDDDRPITHAERDFFSKSGTGKVPVVVIFTKCEALELKAIAVLEDKGYDFDEAVEKAPAYVERELKNVHQTMETMKYCPKGHVYLQELEKPEKDCGDLVQCTVKVLDNNVLQGLFIATQQNCLVLAIKQSLRQQIKF</sequence>
<name>A0A9P6CGW2_9AGAR</name>
<dbReference type="InterPro" id="IPR027417">
    <property type="entry name" value="P-loop_NTPase"/>
</dbReference>
<keyword evidence="2" id="KW-1185">Reference proteome</keyword>
<accession>A0A9P6CGW2</accession>
<proteinExistence type="predicted"/>
<dbReference type="SUPFAM" id="SSF52540">
    <property type="entry name" value="P-loop containing nucleoside triphosphate hydrolases"/>
    <property type="match status" value="1"/>
</dbReference>
<dbReference type="Proteomes" id="UP000807353">
    <property type="component" value="Unassembled WGS sequence"/>
</dbReference>
<dbReference type="OrthoDB" id="59699at2759"/>
<protein>
    <submittedName>
        <fullName evidence="1">GTP-binding protein</fullName>
    </submittedName>
</protein>
<dbReference type="EMBL" id="MU150245">
    <property type="protein sequence ID" value="KAF9465741.1"/>
    <property type="molecule type" value="Genomic_DNA"/>
</dbReference>
<dbReference type="AlphaFoldDB" id="A0A9P6CGW2"/>